<dbReference type="GO" id="GO:0071006">
    <property type="term" value="C:U2-type catalytic step 1 spliceosome"/>
    <property type="evidence" value="ECO:0007669"/>
    <property type="project" value="TreeGrafter"/>
</dbReference>
<feature type="region of interest" description="Disordered" evidence="5">
    <location>
        <begin position="1"/>
        <end position="26"/>
    </location>
</feature>
<keyword evidence="4" id="KW-0747">Spliceosome</keyword>
<evidence type="ECO:0000256" key="1">
    <source>
        <dbReference type="ARBA" id="ARBA00004906"/>
    </source>
</evidence>
<evidence type="ECO:0000313" key="8">
    <source>
        <dbReference type="Proteomes" id="UP001237642"/>
    </source>
</evidence>
<accession>A0AAD8IUF3</accession>
<dbReference type="Pfam" id="PF00400">
    <property type="entry name" value="WD40"/>
    <property type="match status" value="3"/>
</dbReference>
<dbReference type="SMART" id="SM00504">
    <property type="entry name" value="Ubox"/>
    <property type="match status" value="1"/>
</dbReference>
<name>A0AAD8IUF3_9APIA</name>
<dbReference type="CDD" id="cd00200">
    <property type="entry name" value="WD40"/>
    <property type="match status" value="1"/>
</dbReference>
<dbReference type="EC" id="2.3.2.27" evidence="4"/>
<dbReference type="PROSITE" id="PS50294">
    <property type="entry name" value="WD_REPEATS_REGION"/>
    <property type="match status" value="1"/>
</dbReference>
<dbReference type="GO" id="GO:0000974">
    <property type="term" value="C:Prp19 complex"/>
    <property type="evidence" value="ECO:0007669"/>
    <property type="project" value="UniProtKB-UniRule"/>
</dbReference>
<comment type="function">
    <text evidence="4">Ubiquitin-protein ligase which is mainly involved pre-mRNA splicing and DNA repair. Required for pre-mRNA splicing as component of the spliceosome.</text>
</comment>
<feature type="repeat" description="WD" evidence="3">
    <location>
        <begin position="335"/>
        <end position="375"/>
    </location>
</feature>
<keyword evidence="3" id="KW-0853">WD repeat</keyword>
<comment type="subunit">
    <text evidence="4">Homotetramer.</text>
</comment>
<evidence type="ECO:0000259" key="6">
    <source>
        <dbReference type="SMART" id="SM00504"/>
    </source>
</evidence>
<dbReference type="EMBL" id="JAUIZM010000003">
    <property type="protein sequence ID" value="KAK1391388.1"/>
    <property type="molecule type" value="Genomic_DNA"/>
</dbReference>
<evidence type="ECO:0000256" key="2">
    <source>
        <dbReference type="ARBA" id="ARBA00022679"/>
    </source>
</evidence>
<dbReference type="GO" id="GO:0070534">
    <property type="term" value="P:protein K63-linked ubiquitination"/>
    <property type="evidence" value="ECO:0007669"/>
    <property type="project" value="UniProtKB-UniRule"/>
</dbReference>
<evidence type="ECO:0000256" key="5">
    <source>
        <dbReference type="SAM" id="MobiDB-lite"/>
    </source>
</evidence>
<comment type="subcellular location">
    <subcellularLocation>
        <location evidence="4">Nucleus</location>
    </subcellularLocation>
</comment>
<dbReference type="InterPro" id="IPR015943">
    <property type="entry name" value="WD40/YVTN_repeat-like_dom_sf"/>
</dbReference>
<comment type="pathway">
    <text evidence="1 4">Protein modification; protein ubiquitination.</text>
</comment>
<evidence type="ECO:0000256" key="3">
    <source>
        <dbReference type="PROSITE-ProRule" id="PRU00221"/>
    </source>
</evidence>
<dbReference type="Gene3D" id="2.130.10.10">
    <property type="entry name" value="YVTN repeat-like/Quinoprotein amine dehydrogenase"/>
    <property type="match status" value="1"/>
</dbReference>
<keyword evidence="4" id="KW-0833">Ubl conjugation pathway</keyword>
<dbReference type="Gene3D" id="3.30.40.10">
    <property type="entry name" value="Zinc/RING finger domain, C3HC4 (zinc finger)"/>
    <property type="match status" value="1"/>
</dbReference>
<keyword evidence="4" id="KW-0227">DNA damage</keyword>
<keyword evidence="4" id="KW-0539">Nucleus</keyword>
<keyword evidence="4" id="KW-0508">mRNA splicing</keyword>
<dbReference type="GO" id="GO:0005737">
    <property type="term" value="C:cytoplasm"/>
    <property type="evidence" value="ECO:0007669"/>
    <property type="project" value="TreeGrafter"/>
</dbReference>
<comment type="similarity">
    <text evidence="4">Belongs to the WD repeat PRP19 family.</text>
</comment>
<keyword evidence="8" id="KW-1185">Reference proteome</keyword>
<comment type="caution">
    <text evidence="7">The sequence shown here is derived from an EMBL/GenBank/DDBJ whole genome shotgun (WGS) entry which is preliminary data.</text>
</comment>
<evidence type="ECO:0000256" key="4">
    <source>
        <dbReference type="RuleBase" id="RU367101"/>
    </source>
</evidence>
<protein>
    <recommendedName>
        <fullName evidence="4">Pre-mRNA-processing factor 19</fullName>
        <ecNumber evidence="4">2.3.2.27</ecNumber>
    </recommendedName>
</protein>
<dbReference type="PROSITE" id="PS50082">
    <property type="entry name" value="WD_REPEATS_2"/>
    <property type="match status" value="3"/>
</dbReference>
<feature type="repeat" description="WD" evidence="3">
    <location>
        <begin position="197"/>
        <end position="228"/>
    </location>
</feature>
<feature type="domain" description="U-box" evidence="6">
    <location>
        <begin position="31"/>
        <end position="85"/>
    </location>
</feature>
<keyword evidence="4" id="KW-0234">DNA repair</keyword>
<dbReference type="GO" id="GO:0000398">
    <property type="term" value="P:mRNA splicing, via spliceosome"/>
    <property type="evidence" value="ECO:0007669"/>
    <property type="project" value="InterPro"/>
</dbReference>
<sequence length="457" mass="49883">MEGVANRDEKSILEKSEVIGDACNENEPDPVPKFPVVSKISGHLFEKEVIEKHIRDVGKCPKTGVLLTMDDLLVVPIEEPNPISAPPVLNGSFLSNGKTGEPSASPQFPYSIDEQMTYTRINLSQRRKRFREISQSLATADALRGYIFNEGYTLHQTTVPGVLSLDIDNSEDIIATGGADTNAVVFNQSSRKTVSTLSGHTDKVTSVKFVNEGELVVTGSSDKTVRVWRRSEKGSYKCRRILHDHTAEVRAVTIHPSQKYFVTASLDCSWQFYDLSSESCVGRVACGTGSDSFSTAVFHPDGHIFGTCAAHVPGTCASGLVRFWDVAKQDDILQIDAHTGPVTSIAFSENGYTLATAAADGVKLWDLRFFRTMKTFPSDDKCTRRSVDFDHSGKYLATGGELIRIYEIDKIDAALDPITTLCDMPDIGDVSCVKFGKDAKYVAAAGTSDSKLLLFGL</sequence>
<dbReference type="PANTHER" id="PTHR43995">
    <property type="entry name" value="PRE-MRNA-PROCESSING FACTOR 19"/>
    <property type="match status" value="1"/>
</dbReference>
<dbReference type="InterPro" id="IPR003613">
    <property type="entry name" value="Ubox_domain"/>
</dbReference>
<feature type="compositionally biased region" description="Basic and acidic residues" evidence="5">
    <location>
        <begin position="1"/>
        <end position="18"/>
    </location>
</feature>
<keyword evidence="4" id="KW-0507">mRNA processing</keyword>
<comment type="catalytic activity">
    <reaction evidence="4">
        <text>S-ubiquitinyl-[E2 ubiquitin-conjugating enzyme]-L-cysteine + [acceptor protein]-L-lysine = [E2 ubiquitin-conjugating enzyme]-L-cysteine + N(6)-ubiquitinyl-[acceptor protein]-L-lysine.</text>
        <dbReference type="EC" id="2.3.2.27"/>
    </reaction>
</comment>
<dbReference type="AlphaFoldDB" id="A0AAD8IUF3"/>
<dbReference type="Proteomes" id="UP001237642">
    <property type="component" value="Unassembled WGS sequence"/>
</dbReference>
<feature type="repeat" description="WD" evidence="3">
    <location>
        <begin position="242"/>
        <end position="283"/>
    </location>
</feature>
<dbReference type="InterPro" id="IPR013083">
    <property type="entry name" value="Znf_RING/FYVE/PHD"/>
</dbReference>
<evidence type="ECO:0000313" key="7">
    <source>
        <dbReference type="EMBL" id="KAK1391388.1"/>
    </source>
</evidence>
<dbReference type="PANTHER" id="PTHR43995:SF1">
    <property type="entry name" value="PRE-MRNA-PROCESSING FACTOR 19"/>
    <property type="match status" value="1"/>
</dbReference>
<dbReference type="InterPro" id="IPR001680">
    <property type="entry name" value="WD40_rpt"/>
</dbReference>
<dbReference type="SUPFAM" id="SSF57850">
    <property type="entry name" value="RING/U-box"/>
    <property type="match status" value="1"/>
</dbReference>
<dbReference type="SUPFAM" id="SSF50978">
    <property type="entry name" value="WD40 repeat-like"/>
    <property type="match status" value="1"/>
</dbReference>
<dbReference type="InterPro" id="IPR038959">
    <property type="entry name" value="Prp19"/>
</dbReference>
<gene>
    <name evidence="7" type="ORF">POM88_010444</name>
</gene>
<keyword evidence="2 4" id="KW-0808">Transferase</keyword>
<dbReference type="GO" id="GO:0006281">
    <property type="term" value="P:DNA repair"/>
    <property type="evidence" value="ECO:0007669"/>
    <property type="project" value="UniProtKB-KW"/>
</dbReference>
<proteinExistence type="inferred from homology"/>
<reference evidence="7" key="2">
    <citation type="submission" date="2023-05" db="EMBL/GenBank/DDBJ databases">
        <authorList>
            <person name="Schelkunov M.I."/>
        </authorList>
    </citation>
    <scope>NUCLEOTIDE SEQUENCE</scope>
    <source>
        <strain evidence="7">Hsosn_3</strain>
        <tissue evidence="7">Leaf</tissue>
    </source>
</reference>
<dbReference type="SMART" id="SM00320">
    <property type="entry name" value="WD40"/>
    <property type="match status" value="7"/>
</dbReference>
<dbReference type="GO" id="GO:0061630">
    <property type="term" value="F:ubiquitin protein ligase activity"/>
    <property type="evidence" value="ECO:0007669"/>
    <property type="project" value="UniProtKB-UniRule"/>
</dbReference>
<reference evidence="7" key="1">
    <citation type="submission" date="2023-02" db="EMBL/GenBank/DDBJ databases">
        <title>Genome of toxic invasive species Heracleum sosnowskyi carries increased number of genes despite the absence of recent whole-genome duplications.</title>
        <authorList>
            <person name="Schelkunov M."/>
            <person name="Shtratnikova V."/>
            <person name="Makarenko M."/>
            <person name="Klepikova A."/>
            <person name="Omelchenko D."/>
            <person name="Novikova G."/>
            <person name="Obukhova E."/>
            <person name="Bogdanov V."/>
            <person name="Penin A."/>
            <person name="Logacheva M."/>
        </authorList>
    </citation>
    <scope>NUCLEOTIDE SEQUENCE</scope>
    <source>
        <strain evidence="7">Hsosn_3</strain>
        <tissue evidence="7">Leaf</tissue>
    </source>
</reference>
<dbReference type="InterPro" id="IPR036322">
    <property type="entry name" value="WD40_repeat_dom_sf"/>
</dbReference>
<organism evidence="7 8">
    <name type="scientific">Heracleum sosnowskyi</name>
    <dbReference type="NCBI Taxonomy" id="360622"/>
    <lineage>
        <taxon>Eukaryota</taxon>
        <taxon>Viridiplantae</taxon>
        <taxon>Streptophyta</taxon>
        <taxon>Embryophyta</taxon>
        <taxon>Tracheophyta</taxon>
        <taxon>Spermatophyta</taxon>
        <taxon>Magnoliopsida</taxon>
        <taxon>eudicotyledons</taxon>
        <taxon>Gunneridae</taxon>
        <taxon>Pentapetalae</taxon>
        <taxon>asterids</taxon>
        <taxon>campanulids</taxon>
        <taxon>Apiales</taxon>
        <taxon>Apiaceae</taxon>
        <taxon>Apioideae</taxon>
        <taxon>apioid superclade</taxon>
        <taxon>Tordylieae</taxon>
        <taxon>Tordyliinae</taxon>
        <taxon>Heracleum</taxon>
    </lineage>
</organism>